<evidence type="ECO:0000259" key="4">
    <source>
        <dbReference type="PROSITE" id="PS50076"/>
    </source>
</evidence>
<dbReference type="NCBIfam" id="NF002935">
    <property type="entry name" value="PRK03578.1"/>
    <property type="match status" value="1"/>
</dbReference>
<evidence type="ECO:0000256" key="3">
    <source>
        <dbReference type="SAM" id="Coils"/>
    </source>
</evidence>
<reference evidence="5" key="1">
    <citation type="submission" date="2016-10" db="EMBL/GenBank/DDBJ databases">
        <title>Sequence of Gallionella enrichment culture.</title>
        <authorList>
            <person name="Poehlein A."/>
            <person name="Muehling M."/>
            <person name="Daniel R."/>
        </authorList>
    </citation>
    <scope>NUCLEOTIDE SEQUENCE</scope>
</reference>
<comment type="similarity">
    <text evidence="1">Belongs to the HscB family.</text>
</comment>
<dbReference type="GO" id="GO:1990230">
    <property type="term" value="C:iron-sulfur cluster transfer complex"/>
    <property type="evidence" value="ECO:0007669"/>
    <property type="project" value="TreeGrafter"/>
</dbReference>
<proteinExistence type="inferred from homology"/>
<dbReference type="Gene3D" id="1.10.287.110">
    <property type="entry name" value="DnaJ domain"/>
    <property type="match status" value="1"/>
</dbReference>
<dbReference type="GO" id="GO:0051087">
    <property type="term" value="F:protein-folding chaperone binding"/>
    <property type="evidence" value="ECO:0007669"/>
    <property type="project" value="InterPro"/>
</dbReference>
<accession>A0A1J5S295</accession>
<keyword evidence="2" id="KW-0143">Chaperone</keyword>
<comment type="caution">
    <text evidence="5">The sequence shown here is derived from an EMBL/GenBank/DDBJ whole genome shotgun (WGS) entry which is preliminary data.</text>
</comment>
<sequence>MDFTQDHFALFGLPRRYALDNAELDRLYRELQARVHPDKFAHQPDAERRLAMQWATRINEAYQTLRQPLARAKYLLSLAGVEVEQERRMSPEFLMQQMEWREAVAEARAALAVDELEALHARLKKEMREQYLKLAAQLNAPDVGGAADLLRQLMFQEKLLADIDDALAAVEA</sequence>
<evidence type="ECO:0000256" key="2">
    <source>
        <dbReference type="ARBA" id="ARBA00023186"/>
    </source>
</evidence>
<feature type="domain" description="J" evidence="4">
    <location>
        <begin position="6"/>
        <end position="78"/>
    </location>
</feature>
<evidence type="ECO:0000256" key="1">
    <source>
        <dbReference type="ARBA" id="ARBA00010476"/>
    </source>
</evidence>
<dbReference type="InterPro" id="IPR036869">
    <property type="entry name" value="J_dom_sf"/>
</dbReference>
<dbReference type="GO" id="GO:0044571">
    <property type="term" value="P:[2Fe-2S] cluster assembly"/>
    <property type="evidence" value="ECO:0007669"/>
    <property type="project" value="InterPro"/>
</dbReference>
<dbReference type="InterPro" id="IPR004640">
    <property type="entry name" value="HscB"/>
</dbReference>
<protein>
    <submittedName>
        <fullName evidence="5">Co-chaperone protein HscB</fullName>
    </submittedName>
</protein>
<dbReference type="HAMAP" id="MF_00682">
    <property type="entry name" value="HscB"/>
    <property type="match status" value="1"/>
</dbReference>
<evidence type="ECO:0000313" key="5">
    <source>
        <dbReference type="EMBL" id="OIR02537.1"/>
    </source>
</evidence>
<dbReference type="InterPro" id="IPR001623">
    <property type="entry name" value="DnaJ_domain"/>
</dbReference>
<dbReference type="AlphaFoldDB" id="A0A1J5S295"/>
<dbReference type="PROSITE" id="PS50076">
    <property type="entry name" value="DNAJ_2"/>
    <property type="match status" value="1"/>
</dbReference>
<dbReference type="EMBL" id="MLJW01000073">
    <property type="protein sequence ID" value="OIR02537.1"/>
    <property type="molecule type" value="Genomic_DNA"/>
</dbReference>
<dbReference type="InterPro" id="IPR009073">
    <property type="entry name" value="HscB_oligo_C"/>
</dbReference>
<gene>
    <name evidence="5" type="primary">hscB_4</name>
    <name evidence="5" type="ORF">GALL_152500</name>
</gene>
<feature type="coiled-coil region" evidence="3">
    <location>
        <begin position="106"/>
        <end position="133"/>
    </location>
</feature>
<dbReference type="SMART" id="SM00271">
    <property type="entry name" value="DnaJ"/>
    <property type="match status" value="1"/>
</dbReference>
<dbReference type="SUPFAM" id="SSF47144">
    <property type="entry name" value="HSC20 (HSCB), C-terminal oligomerisation domain"/>
    <property type="match status" value="1"/>
</dbReference>
<dbReference type="GO" id="GO:0051259">
    <property type="term" value="P:protein complex oligomerization"/>
    <property type="evidence" value="ECO:0007669"/>
    <property type="project" value="InterPro"/>
</dbReference>
<dbReference type="Pfam" id="PF00226">
    <property type="entry name" value="DnaJ"/>
    <property type="match status" value="1"/>
</dbReference>
<keyword evidence="3" id="KW-0175">Coiled coil</keyword>
<dbReference type="SUPFAM" id="SSF46565">
    <property type="entry name" value="Chaperone J-domain"/>
    <property type="match status" value="1"/>
</dbReference>
<dbReference type="InterPro" id="IPR036386">
    <property type="entry name" value="HscB_C_sf"/>
</dbReference>
<organism evidence="5">
    <name type="scientific">mine drainage metagenome</name>
    <dbReference type="NCBI Taxonomy" id="410659"/>
    <lineage>
        <taxon>unclassified sequences</taxon>
        <taxon>metagenomes</taxon>
        <taxon>ecological metagenomes</taxon>
    </lineage>
</organism>
<dbReference type="Pfam" id="PF07743">
    <property type="entry name" value="HSCB_C"/>
    <property type="match status" value="1"/>
</dbReference>
<dbReference type="CDD" id="cd06257">
    <property type="entry name" value="DnaJ"/>
    <property type="match status" value="1"/>
</dbReference>
<dbReference type="PANTHER" id="PTHR14021">
    <property type="entry name" value="IRON-SULFUR CLUSTER CO-CHAPERONE PROTEIN HSCB"/>
    <property type="match status" value="1"/>
</dbReference>
<dbReference type="NCBIfam" id="TIGR00714">
    <property type="entry name" value="hscB"/>
    <property type="match status" value="1"/>
</dbReference>
<dbReference type="PANTHER" id="PTHR14021:SF15">
    <property type="entry name" value="IRON-SULFUR CLUSTER CO-CHAPERONE PROTEIN HSCB"/>
    <property type="match status" value="1"/>
</dbReference>
<dbReference type="Gene3D" id="1.20.1280.20">
    <property type="entry name" value="HscB, C-terminal domain"/>
    <property type="match status" value="1"/>
</dbReference>
<dbReference type="GO" id="GO:0001671">
    <property type="term" value="F:ATPase activator activity"/>
    <property type="evidence" value="ECO:0007669"/>
    <property type="project" value="InterPro"/>
</dbReference>
<name>A0A1J5S295_9ZZZZ</name>